<reference evidence="3 4" key="1">
    <citation type="submission" date="2019-03" db="EMBL/GenBank/DDBJ databases">
        <title>Genomic Encyclopedia of Type Strains, Phase IV (KMG-IV): sequencing the most valuable type-strain genomes for metagenomic binning, comparative biology and taxonomic classification.</title>
        <authorList>
            <person name="Goeker M."/>
        </authorList>
    </citation>
    <scope>NUCLEOTIDE SEQUENCE [LARGE SCALE GENOMIC DNA]</scope>
    <source>
        <strain evidence="3 4">DSM 102852</strain>
    </source>
</reference>
<name>A0A4R6Y9V9_9BURK</name>
<dbReference type="Gene3D" id="3.40.50.1980">
    <property type="entry name" value="Nitrogenase molybdenum iron protein domain"/>
    <property type="match status" value="2"/>
</dbReference>
<protein>
    <submittedName>
        <fullName evidence="3">Iron complex transport system substrate-binding protein</fullName>
    </submittedName>
</protein>
<organism evidence="3 4">
    <name type="scientific">Hydromonas duriensis</name>
    <dbReference type="NCBI Taxonomy" id="1527608"/>
    <lineage>
        <taxon>Bacteria</taxon>
        <taxon>Pseudomonadati</taxon>
        <taxon>Pseudomonadota</taxon>
        <taxon>Betaproteobacteria</taxon>
        <taxon>Burkholderiales</taxon>
        <taxon>Burkholderiaceae</taxon>
        <taxon>Hydromonas</taxon>
    </lineage>
</organism>
<dbReference type="PANTHER" id="PTHR30535:SF34">
    <property type="entry name" value="MOLYBDATE-BINDING PROTEIN MOLA"/>
    <property type="match status" value="1"/>
</dbReference>
<dbReference type="PANTHER" id="PTHR30535">
    <property type="entry name" value="VITAMIN B12-BINDING PROTEIN"/>
    <property type="match status" value="1"/>
</dbReference>
<dbReference type="InterPro" id="IPR002491">
    <property type="entry name" value="ABC_transptr_periplasmic_BD"/>
</dbReference>
<dbReference type="PROSITE" id="PS50983">
    <property type="entry name" value="FE_B12_PBP"/>
    <property type="match status" value="1"/>
</dbReference>
<dbReference type="SUPFAM" id="SSF53807">
    <property type="entry name" value="Helical backbone' metal receptor"/>
    <property type="match status" value="1"/>
</dbReference>
<evidence type="ECO:0000256" key="1">
    <source>
        <dbReference type="ARBA" id="ARBA00022729"/>
    </source>
</evidence>
<dbReference type="InterPro" id="IPR054828">
    <property type="entry name" value="Vit_B12_bind_prot"/>
</dbReference>
<evidence type="ECO:0000313" key="3">
    <source>
        <dbReference type="EMBL" id="TDR32310.1"/>
    </source>
</evidence>
<dbReference type="Pfam" id="PF01497">
    <property type="entry name" value="Peripla_BP_2"/>
    <property type="match status" value="1"/>
</dbReference>
<dbReference type="GO" id="GO:0071281">
    <property type="term" value="P:cellular response to iron ion"/>
    <property type="evidence" value="ECO:0007669"/>
    <property type="project" value="TreeGrafter"/>
</dbReference>
<dbReference type="InterPro" id="IPR050902">
    <property type="entry name" value="ABC_Transporter_SBP"/>
</dbReference>
<dbReference type="CDD" id="cd01144">
    <property type="entry name" value="BtuF"/>
    <property type="match status" value="1"/>
</dbReference>
<accession>A0A4R6Y9V9</accession>
<dbReference type="OrthoDB" id="6495095at2"/>
<sequence length="307" mass="33447">MKPMNRLSAPHVGLFCFRRVCLLCVIISVWLISQTAHALTIRDDTGRTLTLNGPAQRIVSLAPSITENLFAIGVGARIVGTSASSDFPHAAQSIPLIGDYQSLDLERIAALKPDVIVAWQGGNSTAQIAALERLNIPVYFHRVDTLPDIPLALMRLAQLTGTELATAPIILKAYQQIDLLKDAPQPILPTFYQVWSSPLMTLGRNSWVTDALARCGARNIFADLPLAAPTVNIEDVLKAQPAIFATATPNGIANNSLDAWKKWTDAPANRIQGFIFIDDNAMNRATLRTLSATRTLCAKIADIRSRF</sequence>
<proteinExistence type="predicted"/>
<evidence type="ECO:0000313" key="4">
    <source>
        <dbReference type="Proteomes" id="UP000294480"/>
    </source>
</evidence>
<keyword evidence="4" id="KW-1185">Reference proteome</keyword>
<dbReference type="EMBL" id="SNZE01000004">
    <property type="protein sequence ID" value="TDR32310.1"/>
    <property type="molecule type" value="Genomic_DNA"/>
</dbReference>
<dbReference type="Proteomes" id="UP000294480">
    <property type="component" value="Unassembled WGS sequence"/>
</dbReference>
<evidence type="ECO:0000259" key="2">
    <source>
        <dbReference type="PROSITE" id="PS50983"/>
    </source>
</evidence>
<gene>
    <name evidence="3" type="ORF">DFR44_10424</name>
</gene>
<comment type="caution">
    <text evidence="3">The sequence shown here is derived from an EMBL/GenBank/DDBJ whole genome shotgun (WGS) entry which is preliminary data.</text>
</comment>
<dbReference type="NCBIfam" id="NF038402">
    <property type="entry name" value="TroA_like"/>
    <property type="match status" value="1"/>
</dbReference>
<keyword evidence="1" id="KW-0732">Signal</keyword>
<dbReference type="AlphaFoldDB" id="A0A4R6Y9V9"/>
<feature type="domain" description="Fe/B12 periplasmic-binding" evidence="2">
    <location>
        <begin position="57"/>
        <end position="307"/>
    </location>
</feature>